<dbReference type="AlphaFoldDB" id="A0A1V9A4L0"/>
<dbReference type="PANTHER" id="PTHR30136:SF39">
    <property type="entry name" value="TRANSCRIPTIONAL REGULATORY PROTEIN"/>
    <property type="match status" value="1"/>
</dbReference>
<dbReference type="PANTHER" id="PTHR30136">
    <property type="entry name" value="HELIX-TURN-HELIX TRANSCRIPTIONAL REGULATOR, ICLR FAMILY"/>
    <property type="match status" value="1"/>
</dbReference>
<dbReference type="InterPro" id="IPR036390">
    <property type="entry name" value="WH_DNA-bd_sf"/>
</dbReference>
<dbReference type="SUPFAM" id="SSF55781">
    <property type="entry name" value="GAF domain-like"/>
    <property type="match status" value="1"/>
</dbReference>
<evidence type="ECO:0000256" key="2">
    <source>
        <dbReference type="ARBA" id="ARBA00023125"/>
    </source>
</evidence>
<keyword evidence="7" id="KW-1185">Reference proteome</keyword>
<evidence type="ECO:0000259" key="5">
    <source>
        <dbReference type="PROSITE" id="PS51078"/>
    </source>
</evidence>
<dbReference type="GO" id="GO:0003677">
    <property type="term" value="F:DNA binding"/>
    <property type="evidence" value="ECO:0007669"/>
    <property type="project" value="UniProtKB-KW"/>
</dbReference>
<organism evidence="6 7">
    <name type="scientific">Saccharomonospora piscinae</name>
    <dbReference type="NCBI Taxonomy" id="687388"/>
    <lineage>
        <taxon>Bacteria</taxon>
        <taxon>Bacillati</taxon>
        <taxon>Actinomycetota</taxon>
        <taxon>Actinomycetes</taxon>
        <taxon>Pseudonocardiales</taxon>
        <taxon>Pseudonocardiaceae</taxon>
        <taxon>Saccharomonospora</taxon>
    </lineage>
</organism>
<dbReference type="Gene3D" id="3.30.450.40">
    <property type="match status" value="1"/>
</dbReference>
<dbReference type="Pfam" id="PF01614">
    <property type="entry name" value="IclR_C"/>
    <property type="match status" value="1"/>
</dbReference>
<dbReference type="InterPro" id="IPR005471">
    <property type="entry name" value="Tscrpt_reg_IclR_N"/>
</dbReference>
<reference evidence="6 7" key="1">
    <citation type="submission" date="2017-02" db="EMBL/GenBank/DDBJ databases">
        <title>Draft genome of Saccharomonospora sp. 154.</title>
        <authorList>
            <person name="Alonso-Carmona G.S."/>
            <person name="De La Haba R."/>
            <person name="Vera-Gargallo B."/>
            <person name="Sandoval-Trujillo A.H."/>
            <person name="Ramirez-Duran N."/>
            <person name="Ventosa A."/>
        </authorList>
    </citation>
    <scope>NUCLEOTIDE SEQUENCE [LARGE SCALE GENOMIC DNA]</scope>
    <source>
        <strain evidence="6 7">LRS4.154</strain>
    </source>
</reference>
<dbReference type="Proteomes" id="UP000192591">
    <property type="component" value="Unassembled WGS sequence"/>
</dbReference>
<evidence type="ECO:0000256" key="1">
    <source>
        <dbReference type="ARBA" id="ARBA00023015"/>
    </source>
</evidence>
<dbReference type="EMBL" id="MWIH01000005">
    <property type="protein sequence ID" value="OQO92013.1"/>
    <property type="molecule type" value="Genomic_DNA"/>
</dbReference>
<evidence type="ECO:0008006" key="8">
    <source>
        <dbReference type="Google" id="ProtNLM"/>
    </source>
</evidence>
<dbReference type="InterPro" id="IPR036388">
    <property type="entry name" value="WH-like_DNA-bd_sf"/>
</dbReference>
<accession>A0A1V9A4L0</accession>
<dbReference type="Gene3D" id="1.10.10.10">
    <property type="entry name" value="Winged helix-like DNA-binding domain superfamily/Winged helix DNA-binding domain"/>
    <property type="match status" value="1"/>
</dbReference>
<dbReference type="GO" id="GO:0045892">
    <property type="term" value="P:negative regulation of DNA-templated transcription"/>
    <property type="evidence" value="ECO:0007669"/>
    <property type="project" value="TreeGrafter"/>
</dbReference>
<feature type="domain" description="IclR-ED" evidence="5">
    <location>
        <begin position="111"/>
        <end position="292"/>
    </location>
</feature>
<sequence length="300" mass="31724">MVVMSPEADPRAFSDRGQAARRSASWTLAHSAEPGAEPSGAQSVHRALVLLNLVGVLARDRPEGVTLSELTRVSERPKASVRRVLVALVQAGYVEQDPRTARYRLGLQAAVLGELAAQGADRLGAVSTDSLIRLSDATSDTAFLTVRHGSYAVCARRQEGPGPIRNFALAVGDRHPLGIGAGSLAILAALPDRDVDAAIAATATAREQYPRFDDETVRKLVRRTRTTGYALNDGLFIPGSWAVGVAVRDGTGRPVAALSVASIAERLGGQRREELVELLTREAGAVHTALTGSDESPRKG</sequence>
<evidence type="ECO:0000256" key="3">
    <source>
        <dbReference type="ARBA" id="ARBA00023163"/>
    </source>
</evidence>
<dbReference type="PROSITE" id="PS51077">
    <property type="entry name" value="HTH_ICLR"/>
    <property type="match status" value="1"/>
</dbReference>
<keyword evidence="1" id="KW-0805">Transcription regulation</keyword>
<feature type="domain" description="HTH iclR-type" evidence="4">
    <location>
        <begin position="41"/>
        <end position="107"/>
    </location>
</feature>
<evidence type="ECO:0000313" key="7">
    <source>
        <dbReference type="Proteomes" id="UP000192591"/>
    </source>
</evidence>
<gene>
    <name evidence="6" type="ORF">B1813_06955</name>
</gene>
<name>A0A1V9A4L0_SACPI</name>
<dbReference type="Pfam" id="PF09339">
    <property type="entry name" value="HTH_IclR"/>
    <property type="match status" value="1"/>
</dbReference>
<evidence type="ECO:0000313" key="6">
    <source>
        <dbReference type="EMBL" id="OQO92013.1"/>
    </source>
</evidence>
<dbReference type="GO" id="GO:0003700">
    <property type="term" value="F:DNA-binding transcription factor activity"/>
    <property type="evidence" value="ECO:0007669"/>
    <property type="project" value="TreeGrafter"/>
</dbReference>
<dbReference type="InterPro" id="IPR014757">
    <property type="entry name" value="Tscrpt_reg_IclR_C"/>
</dbReference>
<dbReference type="PROSITE" id="PS51078">
    <property type="entry name" value="ICLR_ED"/>
    <property type="match status" value="1"/>
</dbReference>
<dbReference type="SUPFAM" id="SSF46785">
    <property type="entry name" value="Winged helix' DNA-binding domain"/>
    <property type="match status" value="1"/>
</dbReference>
<dbReference type="STRING" id="1962155.B1813_06955"/>
<keyword evidence="2" id="KW-0238">DNA-binding</keyword>
<dbReference type="SMART" id="SM00346">
    <property type="entry name" value="HTH_ICLR"/>
    <property type="match status" value="1"/>
</dbReference>
<comment type="caution">
    <text evidence="6">The sequence shown here is derived from an EMBL/GenBank/DDBJ whole genome shotgun (WGS) entry which is preliminary data.</text>
</comment>
<evidence type="ECO:0000259" key="4">
    <source>
        <dbReference type="PROSITE" id="PS51077"/>
    </source>
</evidence>
<dbReference type="InterPro" id="IPR029016">
    <property type="entry name" value="GAF-like_dom_sf"/>
</dbReference>
<protein>
    <recommendedName>
        <fullName evidence="8">Transcriptional regulator</fullName>
    </recommendedName>
</protein>
<keyword evidence="3" id="KW-0804">Transcription</keyword>
<proteinExistence type="predicted"/>
<dbReference type="InterPro" id="IPR050707">
    <property type="entry name" value="HTH_MetabolicPath_Reg"/>
</dbReference>